<proteinExistence type="predicted"/>
<comment type="caution">
    <text evidence="2">The sequence shown here is derived from an EMBL/GenBank/DDBJ whole genome shotgun (WGS) entry which is preliminary data.</text>
</comment>
<protein>
    <recommendedName>
        <fullName evidence="4">DUF4194 domain-containing protein</fullName>
    </recommendedName>
</protein>
<dbReference type="OrthoDB" id="5800855at2"/>
<dbReference type="Proteomes" id="UP000245474">
    <property type="component" value="Unassembled WGS sequence"/>
</dbReference>
<dbReference type="EMBL" id="QFFI01000012">
    <property type="protein sequence ID" value="PWG63280.1"/>
    <property type="molecule type" value="Genomic_DNA"/>
</dbReference>
<organism evidence="2 3">
    <name type="scientific">Sediminicurvatus halobius</name>
    <dbReference type="NCBI Taxonomy" id="2182432"/>
    <lineage>
        <taxon>Bacteria</taxon>
        <taxon>Pseudomonadati</taxon>
        <taxon>Pseudomonadota</taxon>
        <taxon>Gammaproteobacteria</taxon>
        <taxon>Chromatiales</taxon>
        <taxon>Ectothiorhodospiraceae</taxon>
        <taxon>Sediminicurvatus</taxon>
    </lineage>
</organism>
<evidence type="ECO:0008006" key="4">
    <source>
        <dbReference type="Google" id="ProtNLM"/>
    </source>
</evidence>
<keyword evidence="3" id="KW-1185">Reference proteome</keyword>
<dbReference type="AlphaFoldDB" id="A0A2U2N2E5"/>
<dbReference type="Pfam" id="PF13835">
    <property type="entry name" value="DUF4194"/>
    <property type="match status" value="1"/>
</dbReference>
<feature type="region of interest" description="Disordered" evidence="1">
    <location>
        <begin position="203"/>
        <end position="232"/>
    </location>
</feature>
<evidence type="ECO:0000313" key="3">
    <source>
        <dbReference type="Proteomes" id="UP000245474"/>
    </source>
</evidence>
<name>A0A2U2N2E5_9GAMM</name>
<dbReference type="InterPro" id="IPR025449">
    <property type="entry name" value="JetB"/>
</dbReference>
<reference evidence="2 3" key="1">
    <citation type="submission" date="2018-05" db="EMBL/GenBank/DDBJ databases">
        <title>Spiribacter halobius sp. nov., a moderately halophilic bacterium isolated from marine solar saltern.</title>
        <authorList>
            <person name="Zheng W.-S."/>
            <person name="Lu D.-C."/>
            <person name="Du Z.-J."/>
        </authorList>
    </citation>
    <scope>NUCLEOTIDE SEQUENCE [LARGE SCALE GENOMIC DNA]</scope>
    <source>
        <strain evidence="2 3">E85</strain>
    </source>
</reference>
<accession>A0A2U2N2E5</accession>
<sequence>MITDTLKRELARESLSLESFQAIVQRLLGRQVLYRDPNNHRESELYDAFERMDDLVADFFEAMGLTLVHRTDQRFVIVYPPGAENPYAAEADERRPALRQRVSRDATALLLVCRMRYEEALRGGETDENDEALVSLEDLYTGYRMVARESMPEGKVQREALFKTIQHYRVIEFHSLESEALVRIRPTITALTLEGFVEAAREAHGSSPHAARDAPWVATGDEDGQGGGDDVA</sequence>
<gene>
    <name evidence="2" type="ORF">DEM34_09415</name>
</gene>
<dbReference type="RefSeq" id="WP_109678558.1">
    <property type="nucleotide sequence ID" value="NZ_CP086615.1"/>
</dbReference>
<evidence type="ECO:0000256" key="1">
    <source>
        <dbReference type="SAM" id="MobiDB-lite"/>
    </source>
</evidence>
<evidence type="ECO:0000313" key="2">
    <source>
        <dbReference type="EMBL" id="PWG63280.1"/>
    </source>
</evidence>